<dbReference type="CDD" id="cd18186">
    <property type="entry name" value="BTB_POZ_ZBTB_KLHL-like"/>
    <property type="match status" value="1"/>
</dbReference>
<dbReference type="InterPro" id="IPR000210">
    <property type="entry name" value="BTB/POZ_dom"/>
</dbReference>
<feature type="region of interest" description="Disordered" evidence="1">
    <location>
        <begin position="80"/>
        <end position="128"/>
    </location>
</feature>
<dbReference type="PANTHER" id="PTHR47843">
    <property type="entry name" value="BTB DOMAIN-CONTAINING PROTEIN-RELATED"/>
    <property type="match status" value="1"/>
</dbReference>
<dbReference type="PANTHER" id="PTHR47843:SF5">
    <property type="entry name" value="BTB_POZ DOMAIN PROTEIN"/>
    <property type="match status" value="1"/>
</dbReference>
<keyword evidence="4" id="KW-1185">Reference proteome</keyword>
<dbReference type="InterPro" id="IPR011333">
    <property type="entry name" value="SKP1/BTB/POZ_sf"/>
</dbReference>
<gene>
    <name evidence="3" type="ORF">E0L32_010045</name>
</gene>
<dbReference type="GeneID" id="41977492"/>
<feature type="domain" description="BTB" evidence="2">
    <location>
        <begin position="17"/>
        <end position="84"/>
    </location>
</feature>
<dbReference type="AlphaFoldDB" id="A0A507AUM2"/>
<evidence type="ECO:0000259" key="2">
    <source>
        <dbReference type="PROSITE" id="PS50097"/>
    </source>
</evidence>
<name>A0A507AUM2_9PEZI</name>
<dbReference type="STRING" id="1093900.A0A507AUM2"/>
<sequence length="319" mass="35398">MSPEEVLLKLLNSGGLSDLQFSCKDVKVKVHKAIVCIQSPVIRTALQGNFKEAASRVIDMDSFDPDVVRRFTEFLYTGDYEEFPAPDTPKAGPAAATTKPEGDGEDQDKDSANEISSSNESVASGDSSDAEHIVSRHLLMNSIGDYYAVQDLVDLANAKTQSLLSNSVFSVSALLSLGETAVKVTGDKDVLDIIAKATGRVLALAGDAESEVDIDADPEIDIMARHEDLLSYFGLRLLASCRREYRIRKDSTDHEQWEDRRAIQQYENRIAMHDRAVMNLLNAKQCRNQGCDPPYSFMIHPQKGEVICRRCRWVFDLCC</sequence>
<evidence type="ECO:0000313" key="4">
    <source>
        <dbReference type="Proteomes" id="UP000319257"/>
    </source>
</evidence>
<reference evidence="3 4" key="1">
    <citation type="submission" date="2019-06" db="EMBL/GenBank/DDBJ databases">
        <title>Draft genome sequence of the filamentous fungus Phialemoniopsis curvata isolated from diesel fuel.</title>
        <authorList>
            <person name="Varaljay V.A."/>
            <person name="Lyon W.J."/>
            <person name="Crouch A.L."/>
            <person name="Drake C.E."/>
            <person name="Hollomon J.M."/>
            <person name="Nadeau L.J."/>
            <person name="Nunn H.S."/>
            <person name="Stevenson B.S."/>
            <person name="Bojanowski C.L."/>
            <person name="Crookes-Goodson W.J."/>
        </authorList>
    </citation>
    <scope>NUCLEOTIDE SEQUENCE [LARGE SCALE GENOMIC DNA]</scope>
    <source>
        <strain evidence="3 4">D216</strain>
    </source>
</reference>
<proteinExistence type="predicted"/>
<dbReference type="OrthoDB" id="6359816at2759"/>
<protein>
    <recommendedName>
        <fullName evidence="2">BTB domain-containing protein</fullName>
    </recommendedName>
</protein>
<evidence type="ECO:0000256" key="1">
    <source>
        <dbReference type="SAM" id="MobiDB-lite"/>
    </source>
</evidence>
<dbReference type="Proteomes" id="UP000319257">
    <property type="component" value="Unassembled WGS sequence"/>
</dbReference>
<feature type="compositionally biased region" description="Polar residues" evidence="1">
    <location>
        <begin position="113"/>
        <end position="127"/>
    </location>
</feature>
<accession>A0A507AUM2</accession>
<comment type="caution">
    <text evidence="3">The sequence shown here is derived from an EMBL/GenBank/DDBJ whole genome shotgun (WGS) entry which is preliminary data.</text>
</comment>
<dbReference type="InParanoid" id="A0A507AUM2"/>
<dbReference type="Pfam" id="PF00651">
    <property type="entry name" value="BTB"/>
    <property type="match status" value="1"/>
</dbReference>
<evidence type="ECO:0000313" key="3">
    <source>
        <dbReference type="EMBL" id="TPX08558.1"/>
    </source>
</evidence>
<dbReference type="Gene3D" id="3.30.710.10">
    <property type="entry name" value="Potassium Channel Kv1.1, Chain A"/>
    <property type="match status" value="1"/>
</dbReference>
<dbReference type="PROSITE" id="PS50097">
    <property type="entry name" value="BTB"/>
    <property type="match status" value="1"/>
</dbReference>
<organism evidence="3 4">
    <name type="scientific">Thyridium curvatum</name>
    <dbReference type="NCBI Taxonomy" id="1093900"/>
    <lineage>
        <taxon>Eukaryota</taxon>
        <taxon>Fungi</taxon>
        <taxon>Dikarya</taxon>
        <taxon>Ascomycota</taxon>
        <taxon>Pezizomycotina</taxon>
        <taxon>Sordariomycetes</taxon>
        <taxon>Sordariomycetidae</taxon>
        <taxon>Thyridiales</taxon>
        <taxon>Thyridiaceae</taxon>
        <taxon>Thyridium</taxon>
    </lineage>
</organism>
<feature type="compositionally biased region" description="Low complexity" evidence="1">
    <location>
        <begin position="88"/>
        <end position="99"/>
    </location>
</feature>
<dbReference type="EMBL" id="SKBQ01000077">
    <property type="protein sequence ID" value="TPX08558.1"/>
    <property type="molecule type" value="Genomic_DNA"/>
</dbReference>
<dbReference type="RefSeq" id="XP_030990269.1">
    <property type="nucleotide sequence ID" value="XM_031132620.1"/>
</dbReference>
<dbReference type="SUPFAM" id="SSF54695">
    <property type="entry name" value="POZ domain"/>
    <property type="match status" value="1"/>
</dbReference>